<dbReference type="EnsemblPlants" id="ONIVA02G09780.1">
    <property type="protein sequence ID" value="ONIVA02G09780.1"/>
    <property type="gene ID" value="ONIVA02G09780"/>
</dbReference>
<sequence length="98" mass="10622">MAAAVPSVAAAIEETAVVTEQTSRKAVAAVTRGKLYVVRLSSSPLISDLFFAQPRCCRGLQTWMTAAQTGDTILLCRGDMHNSNGERPWKDLSRGRNN</sequence>
<organism evidence="1">
    <name type="scientific">Oryza nivara</name>
    <name type="common">Indian wild rice</name>
    <name type="synonym">Oryza sativa f. spontanea</name>
    <dbReference type="NCBI Taxonomy" id="4536"/>
    <lineage>
        <taxon>Eukaryota</taxon>
        <taxon>Viridiplantae</taxon>
        <taxon>Streptophyta</taxon>
        <taxon>Embryophyta</taxon>
        <taxon>Tracheophyta</taxon>
        <taxon>Spermatophyta</taxon>
        <taxon>Magnoliopsida</taxon>
        <taxon>Liliopsida</taxon>
        <taxon>Poales</taxon>
        <taxon>Poaceae</taxon>
        <taxon>BOP clade</taxon>
        <taxon>Oryzoideae</taxon>
        <taxon>Oryzeae</taxon>
        <taxon>Oryzinae</taxon>
        <taxon>Oryza</taxon>
    </lineage>
</organism>
<dbReference type="AlphaFoldDB" id="A0A0E0G3K7"/>
<keyword evidence="2" id="KW-1185">Reference proteome</keyword>
<dbReference type="Gramene" id="ONIVA02G09780.1">
    <property type="protein sequence ID" value="ONIVA02G09780.1"/>
    <property type="gene ID" value="ONIVA02G09780"/>
</dbReference>
<accession>A0A0E0G3K7</accession>
<reference evidence="1" key="2">
    <citation type="submission" date="2018-04" db="EMBL/GenBank/DDBJ databases">
        <title>OnivRS2 (Oryza nivara Reference Sequence Version 2).</title>
        <authorList>
            <person name="Zhang J."/>
            <person name="Kudrna D."/>
            <person name="Lee S."/>
            <person name="Talag J."/>
            <person name="Rajasekar S."/>
            <person name="Welchert J."/>
            <person name="Hsing Y.-I."/>
            <person name="Wing R.A."/>
        </authorList>
    </citation>
    <scope>NUCLEOTIDE SEQUENCE [LARGE SCALE GENOMIC DNA]</scope>
    <source>
        <strain evidence="1">SL10</strain>
    </source>
</reference>
<evidence type="ECO:0000313" key="2">
    <source>
        <dbReference type="Proteomes" id="UP000006591"/>
    </source>
</evidence>
<dbReference type="HOGENOM" id="CLU_2337198_0_0_1"/>
<proteinExistence type="predicted"/>
<evidence type="ECO:0000313" key="1">
    <source>
        <dbReference type="EnsemblPlants" id="ONIVA02G09780.1"/>
    </source>
</evidence>
<name>A0A0E0G3K7_ORYNI</name>
<protein>
    <submittedName>
        <fullName evidence="1">Uncharacterized protein</fullName>
    </submittedName>
</protein>
<reference evidence="1" key="1">
    <citation type="submission" date="2015-04" db="UniProtKB">
        <authorList>
            <consortium name="EnsemblPlants"/>
        </authorList>
    </citation>
    <scope>IDENTIFICATION</scope>
    <source>
        <strain evidence="1">SL10</strain>
    </source>
</reference>
<dbReference type="Proteomes" id="UP000006591">
    <property type="component" value="Chromosome 2"/>
</dbReference>